<gene>
    <name evidence="1" type="ORF">CA2015_1976</name>
</gene>
<dbReference type="Gene3D" id="1.10.1200.10">
    <property type="entry name" value="ACP-like"/>
    <property type="match status" value="1"/>
</dbReference>
<keyword evidence="2" id="KW-1185">Reference proteome</keyword>
<dbReference type="KEGG" id="camu:CA2015_1976"/>
<evidence type="ECO:0000313" key="2">
    <source>
        <dbReference type="Proteomes" id="UP000036520"/>
    </source>
</evidence>
<dbReference type="RefSeq" id="WP_048641738.1">
    <property type="nucleotide sequence ID" value="NZ_CAXBGM010000032.1"/>
</dbReference>
<name>A0A0H4PF20_9BACT</name>
<accession>A0A0H4PF20</accession>
<dbReference type="SUPFAM" id="SSF47336">
    <property type="entry name" value="ACP-like"/>
    <property type="match status" value="1"/>
</dbReference>
<dbReference type="InterPro" id="IPR036736">
    <property type="entry name" value="ACP-like_sf"/>
</dbReference>
<proteinExistence type="predicted"/>
<organism evidence="1 2">
    <name type="scientific">Cyclobacterium amurskyense</name>
    <dbReference type="NCBI Taxonomy" id="320787"/>
    <lineage>
        <taxon>Bacteria</taxon>
        <taxon>Pseudomonadati</taxon>
        <taxon>Bacteroidota</taxon>
        <taxon>Cytophagia</taxon>
        <taxon>Cytophagales</taxon>
        <taxon>Cyclobacteriaceae</taxon>
        <taxon>Cyclobacterium</taxon>
    </lineage>
</organism>
<dbReference type="AlphaFoldDB" id="A0A0H4PF20"/>
<evidence type="ECO:0000313" key="1">
    <source>
        <dbReference type="EMBL" id="AKP51403.1"/>
    </source>
</evidence>
<dbReference type="OrthoDB" id="826370at2"/>
<sequence length="78" mass="8927">MNNIAAMRKAIEIFQSYGIPLTGKKKAANFYYDLRMDKIFVSGLIFELESELKKELEDEKVARIQTPSELIDTLLKAS</sequence>
<dbReference type="STRING" id="320787.CA2015_1976"/>
<dbReference type="Proteomes" id="UP000036520">
    <property type="component" value="Chromosome"/>
</dbReference>
<dbReference type="EMBL" id="CP012040">
    <property type="protein sequence ID" value="AKP51403.1"/>
    <property type="molecule type" value="Genomic_DNA"/>
</dbReference>
<reference evidence="1 2" key="1">
    <citation type="submission" date="2015-07" db="EMBL/GenBank/DDBJ databases">
        <authorList>
            <person name="Kim K.M."/>
        </authorList>
    </citation>
    <scope>NUCLEOTIDE SEQUENCE [LARGE SCALE GENOMIC DNA]</scope>
    <source>
        <strain evidence="1 2">KCTC 12363</strain>
    </source>
</reference>
<protein>
    <recommendedName>
        <fullName evidence="3">Acyl carrier protein</fullName>
    </recommendedName>
</protein>
<evidence type="ECO:0008006" key="3">
    <source>
        <dbReference type="Google" id="ProtNLM"/>
    </source>
</evidence>